<reference evidence="4" key="2">
    <citation type="submission" date="2024-05" db="EMBL/GenBank/DDBJ databases">
        <title>Rhodohalobacter halophilus gen. nov., sp. nov., a moderately halophilic member of the family Balneolaceae.</title>
        <authorList>
            <person name="Xia J."/>
        </authorList>
    </citation>
    <scope>NUCLEOTIDE SEQUENCE</scope>
    <source>
        <strain evidence="4">WB101</strain>
    </source>
</reference>
<gene>
    <name evidence="4" type="ORF">L6773_12855</name>
</gene>
<sequence length="221" mass="25476">MPKDTFHNLPEEKKEKITNAFLREFAIHPYDKASLSSVVKSLGIAKGSVYQYFDDKLDLFTYLIEECSAVKMKYVGQLKRENFNDFWGYFRSLYSEGVKFDLENPLESHFLHSLADNLNSPSVKGLYDEMLTNIIAGFEQMAKHEVELGLFRDDIPIKTIGFILYKNGRAINEQMEVTGHINPKESIKKGKPVYEGKVDQLMETVDNYIKILQRALDKEST</sequence>
<evidence type="ECO:0000256" key="2">
    <source>
        <dbReference type="PROSITE-ProRule" id="PRU00335"/>
    </source>
</evidence>
<name>A0ABS9KF48_9BACT</name>
<dbReference type="InterPro" id="IPR009057">
    <property type="entry name" value="Homeodomain-like_sf"/>
</dbReference>
<dbReference type="Gene3D" id="1.10.357.10">
    <property type="entry name" value="Tetracycline Repressor, domain 2"/>
    <property type="match status" value="1"/>
</dbReference>
<evidence type="ECO:0000256" key="1">
    <source>
        <dbReference type="ARBA" id="ARBA00023125"/>
    </source>
</evidence>
<dbReference type="RefSeq" id="WP_237854822.1">
    <property type="nucleotide sequence ID" value="NZ_JAKLWS010000016.1"/>
</dbReference>
<keyword evidence="5" id="KW-1185">Reference proteome</keyword>
<reference evidence="4" key="1">
    <citation type="submission" date="2022-01" db="EMBL/GenBank/DDBJ databases">
        <authorList>
            <person name="Wang Y."/>
        </authorList>
    </citation>
    <scope>NUCLEOTIDE SEQUENCE</scope>
    <source>
        <strain evidence="4">WB101</strain>
    </source>
</reference>
<accession>A0ABS9KF48</accession>
<protein>
    <submittedName>
        <fullName evidence="4">TetR/AcrR family transcriptional regulator</fullName>
    </submittedName>
</protein>
<evidence type="ECO:0000313" key="5">
    <source>
        <dbReference type="Proteomes" id="UP001165366"/>
    </source>
</evidence>
<dbReference type="Pfam" id="PF00440">
    <property type="entry name" value="TetR_N"/>
    <property type="match status" value="1"/>
</dbReference>
<dbReference type="PANTHER" id="PTHR43479">
    <property type="entry name" value="ACREF/ENVCD OPERON REPRESSOR-RELATED"/>
    <property type="match status" value="1"/>
</dbReference>
<feature type="DNA-binding region" description="H-T-H motif" evidence="2">
    <location>
        <begin position="34"/>
        <end position="53"/>
    </location>
</feature>
<dbReference type="InterPro" id="IPR001647">
    <property type="entry name" value="HTH_TetR"/>
</dbReference>
<organism evidence="4 5">
    <name type="scientific">Rhodohalobacter sulfatireducens</name>
    <dbReference type="NCBI Taxonomy" id="2911366"/>
    <lineage>
        <taxon>Bacteria</taxon>
        <taxon>Pseudomonadati</taxon>
        <taxon>Balneolota</taxon>
        <taxon>Balneolia</taxon>
        <taxon>Balneolales</taxon>
        <taxon>Balneolaceae</taxon>
        <taxon>Rhodohalobacter</taxon>
    </lineage>
</organism>
<dbReference type="InterPro" id="IPR050624">
    <property type="entry name" value="HTH-type_Tx_Regulator"/>
</dbReference>
<evidence type="ECO:0000313" key="4">
    <source>
        <dbReference type="EMBL" id="MCG2589461.1"/>
    </source>
</evidence>
<comment type="caution">
    <text evidence="4">The sequence shown here is derived from an EMBL/GenBank/DDBJ whole genome shotgun (WGS) entry which is preliminary data.</text>
</comment>
<dbReference type="PROSITE" id="PS50977">
    <property type="entry name" value="HTH_TETR_2"/>
    <property type="match status" value="1"/>
</dbReference>
<dbReference type="PANTHER" id="PTHR43479:SF11">
    <property type="entry name" value="ACREF_ENVCD OPERON REPRESSOR-RELATED"/>
    <property type="match status" value="1"/>
</dbReference>
<keyword evidence="1 2" id="KW-0238">DNA-binding</keyword>
<dbReference type="Proteomes" id="UP001165366">
    <property type="component" value="Unassembled WGS sequence"/>
</dbReference>
<feature type="domain" description="HTH tetR-type" evidence="3">
    <location>
        <begin position="11"/>
        <end position="71"/>
    </location>
</feature>
<proteinExistence type="predicted"/>
<dbReference type="EMBL" id="JAKLWS010000016">
    <property type="protein sequence ID" value="MCG2589461.1"/>
    <property type="molecule type" value="Genomic_DNA"/>
</dbReference>
<evidence type="ECO:0000259" key="3">
    <source>
        <dbReference type="PROSITE" id="PS50977"/>
    </source>
</evidence>
<dbReference type="SUPFAM" id="SSF46689">
    <property type="entry name" value="Homeodomain-like"/>
    <property type="match status" value="1"/>
</dbReference>